<protein>
    <submittedName>
        <fullName evidence="2">Uncharacterized protein</fullName>
    </submittedName>
</protein>
<keyword evidence="3" id="KW-1185">Reference proteome</keyword>
<feature type="region of interest" description="Disordered" evidence="1">
    <location>
        <begin position="1"/>
        <end position="56"/>
    </location>
</feature>
<feature type="region of interest" description="Disordered" evidence="1">
    <location>
        <begin position="105"/>
        <end position="125"/>
    </location>
</feature>
<gene>
    <name evidence="2" type="ORF">NA57DRAFT_57165</name>
</gene>
<accession>A0A9P4IEV8</accession>
<name>A0A9P4IEV8_9PEZI</name>
<dbReference type="PANTHER" id="PTHR42345">
    <property type="entry name" value="TPR_REGION DOMAIN-CONTAINING PROTEIN"/>
    <property type="match status" value="1"/>
</dbReference>
<evidence type="ECO:0000256" key="1">
    <source>
        <dbReference type="SAM" id="MobiDB-lite"/>
    </source>
</evidence>
<evidence type="ECO:0000313" key="2">
    <source>
        <dbReference type="EMBL" id="KAF2097995.1"/>
    </source>
</evidence>
<sequence>MAPRAEWETRNPGTESTSVDRRDTISPQKSPTPVPKPTHDYESSSKQAESPSPGEDTLVEVDAEDMEAGDVIERYGDEDMQNLFAGAPRFSTVSAHGTIQAQVSLPWDSDPTDNDTRDCTPIAHPTYSLSTQQSSLMVDDTETSPCGSKKGYDINVTELPSMLCAQGLENGSIGLCYFLQLPLSDSLNSVENADIDDNLSQEDDANRALFQSNPEGLGIRKPDLTFVSDRLAELSEMYQKCRTSKKANKILEKQLPDELHEILFQMLLITPDAEDCAEDSAKLKLQIEVLLKTLNIRGIWYDFSQVEWRIKLGQLLWGEQVHSSEPATPSGGRLLTEREIFLLQITLACELLVRLDALSNLNEADLYHTLQLLQQDMENFGSLQTNKSKWDLILAHRFLDNVLVKTTRRKEERRTSRQLRRFFSPFSTESPRTPEFDEYPDVLLLPRNQEKQLDGLKHFARSIAWSDLEALEFVLTTKFPPIVAKRPSIFKSPSIYATPLACPRARSPSQDTDYFNLQPRSSTPPRSRTQLRPQLSRGCSTQRSFQLQSPALFLTPPLVPALTNKSDRSSPPRVPDIEPQQMPTGWLTRAYLTGLILPGESLQHHLISALLENSPAAMDSLGATATLYGGFVYAKRSYWSRCCVVGRVLSCKKGSSDGWGWVGTYVIPTVNGKWTGEGWLDVAADEASGRIVGLATETTVRIEQKEGIERDSDVLAGNQISELKPDDFTLPVDAPNKPRPTLWFDGLRLQRQPDPVVLQQEDVDAQDDDFPPPATYKAFLAFSSMSLSSEIGSPTIPLQYDVYFISAVPCTPPTPEKLRLLHLLPENESVETEVSAHPLHVSQPYRVVQAGDLIKKSFKHPVVSDAGPSGSTTQEKEILVLDTRGSEELELLARAWCAWKGEHAVLGRVGVTCLACCVREARAAGVGVVIRVG</sequence>
<proteinExistence type="predicted"/>
<dbReference type="PANTHER" id="PTHR42345:SF2">
    <property type="entry name" value="HELICASE-LIKE PROTEIN"/>
    <property type="match status" value="1"/>
</dbReference>
<feature type="compositionally biased region" description="Polar residues" evidence="1">
    <location>
        <begin position="507"/>
        <end position="533"/>
    </location>
</feature>
<feature type="region of interest" description="Disordered" evidence="1">
    <location>
        <begin position="502"/>
        <end position="533"/>
    </location>
</feature>
<reference evidence="2" key="1">
    <citation type="journal article" date="2020" name="Stud. Mycol.">
        <title>101 Dothideomycetes genomes: a test case for predicting lifestyles and emergence of pathogens.</title>
        <authorList>
            <person name="Haridas S."/>
            <person name="Albert R."/>
            <person name="Binder M."/>
            <person name="Bloem J."/>
            <person name="Labutti K."/>
            <person name="Salamov A."/>
            <person name="Andreopoulos B."/>
            <person name="Baker S."/>
            <person name="Barry K."/>
            <person name="Bills G."/>
            <person name="Bluhm B."/>
            <person name="Cannon C."/>
            <person name="Castanera R."/>
            <person name="Culley D."/>
            <person name="Daum C."/>
            <person name="Ezra D."/>
            <person name="Gonzalez J."/>
            <person name="Henrissat B."/>
            <person name="Kuo A."/>
            <person name="Liang C."/>
            <person name="Lipzen A."/>
            <person name="Lutzoni F."/>
            <person name="Magnuson J."/>
            <person name="Mondo S."/>
            <person name="Nolan M."/>
            <person name="Ohm R."/>
            <person name="Pangilinan J."/>
            <person name="Park H.-J."/>
            <person name="Ramirez L."/>
            <person name="Alfaro M."/>
            <person name="Sun H."/>
            <person name="Tritt A."/>
            <person name="Yoshinaga Y."/>
            <person name="Zwiers L.-H."/>
            <person name="Turgeon B."/>
            <person name="Goodwin S."/>
            <person name="Spatafora J."/>
            <person name="Crous P."/>
            <person name="Grigoriev I."/>
        </authorList>
    </citation>
    <scope>NUCLEOTIDE SEQUENCE</scope>
    <source>
        <strain evidence="2">CBS 133067</strain>
    </source>
</reference>
<dbReference type="OrthoDB" id="5420387at2759"/>
<dbReference type="AlphaFoldDB" id="A0A9P4IEV8"/>
<organism evidence="2 3">
    <name type="scientific">Rhizodiscina lignyota</name>
    <dbReference type="NCBI Taxonomy" id="1504668"/>
    <lineage>
        <taxon>Eukaryota</taxon>
        <taxon>Fungi</taxon>
        <taxon>Dikarya</taxon>
        <taxon>Ascomycota</taxon>
        <taxon>Pezizomycotina</taxon>
        <taxon>Dothideomycetes</taxon>
        <taxon>Pleosporomycetidae</taxon>
        <taxon>Aulographales</taxon>
        <taxon>Rhizodiscinaceae</taxon>
        <taxon>Rhizodiscina</taxon>
    </lineage>
</organism>
<comment type="caution">
    <text evidence="2">The sequence shown here is derived from an EMBL/GenBank/DDBJ whole genome shotgun (WGS) entry which is preliminary data.</text>
</comment>
<evidence type="ECO:0000313" key="3">
    <source>
        <dbReference type="Proteomes" id="UP000799772"/>
    </source>
</evidence>
<dbReference type="EMBL" id="ML978127">
    <property type="protein sequence ID" value="KAF2097995.1"/>
    <property type="molecule type" value="Genomic_DNA"/>
</dbReference>
<dbReference type="Proteomes" id="UP000799772">
    <property type="component" value="Unassembled WGS sequence"/>
</dbReference>